<reference evidence="5 6" key="1">
    <citation type="submission" date="2013-09" db="EMBL/GenBank/DDBJ databases">
        <authorList>
            <person name="Durkin A.S."/>
            <person name="Haft D.R."/>
            <person name="McCorrison J."/>
            <person name="Torralba M."/>
            <person name="Gillis M."/>
            <person name="Haft D.H."/>
            <person name="Methe B."/>
            <person name="Sutton G."/>
            <person name="Nelson K.E."/>
        </authorList>
    </citation>
    <scope>NUCLEOTIDE SEQUENCE [LARGE SCALE GENOMIC DNA]</scope>
    <source>
        <strain evidence="5 6">BV3C16-1</strain>
    </source>
</reference>
<evidence type="ECO:0000256" key="2">
    <source>
        <dbReference type="SAM" id="Phobius"/>
    </source>
</evidence>
<sequence>MVFLSKRTYLSLAAVAVIAAVGTYLFVPGAKTVTQQTLRATKAAAAHYELLDAVDAVNIRQVIIADSTTSRTIMWQSAVSEPDAVVDYRVNGDETVRTLPAAEESFTDNGQTTFIHRALIKGLTAGTEYEYRIGTNGKRSPWFPLKTASGTAFKALIYPDSQSSDYAVWTETARAAWQRNGDASFFINMGDLVDNGQDTYQWNAWFEAVENMIAAIPVVPLVGNHETYDKNWQVCMPETYLHLFTLPDNGSKAYANQFYSFDYGNVHFIVLNTQFSELADFEPSLEADEIAWFKEDVARSEKKWKVVLMHKDPLQYAFNPEARSTPREEGFSEEGKTFMPLFDAAGIDVVLSAHLHTYRNRGHIKNFRRDDAGPLYILTGVAGNVRYPSLWKQHALDEYLAPQPETDNYLTLEATDDSLRFQAFLPDGTLLDTAEVRK</sequence>
<evidence type="ECO:0000256" key="1">
    <source>
        <dbReference type="ARBA" id="ARBA00022729"/>
    </source>
</evidence>
<dbReference type="SUPFAM" id="SSF56300">
    <property type="entry name" value="Metallo-dependent phosphatases"/>
    <property type="match status" value="1"/>
</dbReference>
<proteinExistence type="predicted"/>
<dbReference type="eggNOG" id="COG1409">
    <property type="taxonomic scope" value="Bacteria"/>
</dbReference>
<evidence type="ECO:0000259" key="4">
    <source>
        <dbReference type="Pfam" id="PF16656"/>
    </source>
</evidence>
<organism evidence="5 6">
    <name type="scientific">Megasphaera vaginalis</name>
    <name type="common">ex Srinivasan et al. 2021</name>
    <dbReference type="NCBI Taxonomy" id="1111454"/>
    <lineage>
        <taxon>Bacteria</taxon>
        <taxon>Bacillati</taxon>
        <taxon>Bacillota</taxon>
        <taxon>Negativicutes</taxon>
        <taxon>Veillonellales</taxon>
        <taxon>Veillonellaceae</taxon>
        <taxon>Megasphaera</taxon>
    </lineage>
</organism>
<accession>U7UC34</accession>
<evidence type="ECO:0000313" key="5">
    <source>
        <dbReference type="EMBL" id="ERT56920.1"/>
    </source>
</evidence>
<dbReference type="RefSeq" id="WP_023054523.1">
    <property type="nucleotide sequence ID" value="NZ_AWXA01000054.1"/>
</dbReference>
<dbReference type="PANTHER" id="PTHR45867">
    <property type="entry name" value="PURPLE ACID PHOSPHATASE"/>
    <property type="match status" value="1"/>
</dbReference>
<protein>
    <submittedName>
        <fullName evidence="5">Calcineurin-like phosphoesterase family protein</fullName>
    </submittedName>
</protein>
<keyword evidence="2" id="KW-1133">Transmembrane helix</keyword>
<dbReference type="Pfam" id="PF00149">
    <property type="entry name" value="Metallophos"/>
    <property type="match status" value="1"/>
</dbReference>
<dbReference type="PATRIC" id="fig|1111454.3.peg.2066"/>
<gene>
    <name evidence="5" type="ORF">HMPREF1250_0106</name>
</gene>
<name>U7UC34_9FIRM</name>
<dbReference type="Gene3D" id="3.60.21.10">
    <property type="match status" value="1"/>
</dbReference>
<dbReference type="EMBL" id="AWXA01000054">
    <property type="protein sequence ID" value="ERT56920.1"/>
    <property type="molecule type" value="Genomic_DNA"/>
</dbReference>
<keyword evidence="1" id="KW-0732">Signal</keyword>
<dbReference type="InterPro" id="IPR015914">
    <property type="entry name" value="PAPs_N"/>
</dbReference>
<dbReference type="GO" id="GO:0003993">
    <property type="term" value="F:acid phosphatase activity"/>
    <property type="evidence" value="ECO:0007669"/>
    <property type="project" value="InterPro"/>
</dbReference>
<dbReference type="AlphaFoldDB" id="U7UC34"/>
<keyword evidence="6" id="KW-1185">Reference proteome</keyword>
<dbReference type="Gene3D" id="2.60.40.380">
    <property type="entry name" value="Purple acid phosphatase-like, N-terminal"/>
    <property type="match status" value="1"/>
</dbReference>
<dbReference type="Proteomes" id="UP000017090">
    <property type="component" value="Unassembled WGS sequence"/>
</dbReference>
<feature type="domain" description="Calcineurin-like phosphoesterase" evidence="3">
    <location>
        <begin position="178"/>
        <end position="358"/>
    </location>
</feature>
<dbReference type="InterPro" id="IPR029052">
    <property type="entry name" value="Metallo-depent_PP-like"/>
</dbReference>
<keyword evidence="2" id="KW-0472">Membrane</keyword>
<keyword evidence="2" id="KW-0812">Transmembrane</keyword>
<evidence type="ECO:0000313" key="6">
    <source>
        <dbReference type="Proteomes" id="UP000017090"/>
    </source>
</evidence>
<feature type="domain" description="Purple acid phosphatase N-terminal" evidence="4">
    <location>
        <begin position="64"/>
        <end position="147"/>
    </location>
</feature>
<comment type="caution">
    <text evidence="5">The sequence shown here is derived from an EMBL/GenBank/DDBJ whole genome shotgun (WGS) entry which is preliminary data.</text>
</comment>
<dbReference type="STRING" id="1111454.HMPREF1250_0106"/>
<dbReference type="InterPro" id="IPR004843">
    <property type="entry name" value="Calcineurin-like_PHP"/>
</dbReference>
<dbReference type="PANTHER" id="PTHR45867:SF3">
    <property type="entry name" value="ACID PHOSPHATASE TYPE 7"/>
    <property type="match status" value="1"/>
</dbReference>
<dbReference type="InterPro" id="IPR008963">
    <property type="entry name" value="Purple_acid_Pase-like_N"/>
</dbReference>
<evidence type="ECO:0000259" key="3">
    <source>
        <dbReference type="Pfam" id="PF00149"/>
    </source>
</evidence>
<dbReference type="Pfam" id="PF16656">
    <property type="entry name" value="Pur_ac_phosph_N"/>
    <property type="match status" value="1"/>
</dbReference>
<feature type="transmembrane region" description="Helical" evidence="2">
    <location>
        <begin position="9"/>
        <end position="27"/>
    </location>
</feature>
<dbReference type="SUPFAM" id="SSF49363">
    <property type="entry name" value="Purple acid phosphatase, N-terminal domain"/>
    <property type="match status" value="1"/>
</dbReference>
<dbReference type="GO" id="GO:0046872">
    <property type="term" value="F:metal ion binding"/>
    <property type="evidence" value="ECO:0007669"/>
    <property type="project" value="InterPro"/>
</dbReference>